<evidence type="ECO:0000256" key="1">
    <source>
        <dbReference type="ARBA" id="ARBA00023266"/>
    </source>
</evidence>
<dbReference type="NCBIfam" id="TIGR03167">
    <property type="entry name" value="tRNA_sel_U_synt"/>
    <property type="match status" value="1"/>
</dbReference>
<comment type="catalytic activity">
    <reaction evidence="2">
        <text>5-methylaminomethyl-2-(Se-phospho)selenouridine(34) in tRNA + H2O = 5-methylaminomethyl-2-selenouridine(34) in tRNA + phosphate</text>
        <dbReference type="Rhea" id="RHEA:60176"/>
        <dbReference type="Rhea" id="RHEA-COMP:10196"/>
        <dbReference type="Rhea" id="RHEA-COMP:15523"/>
        <dbReference type="ChEBI" id="CHEBI:15377"/>
        <dbReference type="ChEBI" id="CHEBI:43474"/>
        <dbReference type="ChEBI" id="CHEBI:82743"/>
        <dbReference type="ChEBI" id="CHEBI:143702"/>
    </reaction>
</comment>
<dbReference type="NCBIfam" id="NF008750">
    <property type="entry name" value="PRK11784.1-2"/>
    <property type="match status" value="1"/>
</dbReference>
<dbReference type="STRING" id="2340.JV46_07910"/>
<comment type="catalytic activity">
    <reaction evidence="2">
        <text>5-methylaminomethyl-S-(2E)-geranyl-thiouridine(34) in tRNA + selenophosphate + H(+) = 5-methylaminomethyl-2-(Se-phospho)selenouridine(34) in tRNA + (2E)-thiogeraniol</text>
        <dbReference type="Rhea" id="RHEA:60172"/>
        <dbReference type="Rhea" id="RHEA-COMP:14654"/>
        <dbReference type="Rhea" id="RHEA-COMP:15523"/>
        <dbReference type="ChEBI" id="CHEBI:15378"/>
        <dbReference type="ChEBI" id="CHEBI:16144"/>
        <dbReference type="ChEBI" id="CHEBI:140632"/>
        <dbReference type="ChEBI" id="CHEBI:143702"/>
        <dbReference type="ChEBI" id="CHEBI:143703"/>
    </reaction>
</comment>
<comment type="function">
    <text evidence="2">Involved in the post-transcriptional modification of the uridine at the wobble position (U34) of tRNA(Lys), tRNA(Glu) and tRNA(Gln). Catalyzes the conversion of 2-thiouridine (S2U-RNA) to 2-selenouridine (Se2U-RNA). Acts in a two-step process involving geranylation of 2-thiouridine (S2U) to S-geranyl-2-thiouridine (geS2U) and subsequent selenation of the latter derivative to 2-selenouridine (Se2U) in the tRNA chain.</text>
</comment>
<name>A0A0B0HA27_SOVGS</name>
<comment type="subunit">
    <text evidence="2">Monomer.</text>
</comment>
<feature type="active site" description="S-selanylcysteine intermediate" evidence="2">
    <location>
        <position position="101"/>
    </location>
</feature>
<dbReference type="GO" id="GO:0016765">
    <property type="term" value="F:transferase activity, transferring alkyl or aryl (other than methyl) groups"/>
    <property type="evidence" value="ECO:0007669"/>
    <property type="project" value="UniProtKB-UniRule"/>
</dbReference>
<sequence>MPDSTRELPVISVYRKLLRDGTPLLDVRAPVEFEKGAFPDTTNLPLLADEERHQIGIEYKEEGHDAAVDLGKELISGEIKDARVAAWIEYVKAHPEGALYCFRGGMRSRITQMWIEEATGIAYPRIEGGYKALRRYLVDQLEDEIPQQIDPVVIGGRTGVGKTRLLVTLPYFVDLEGLACHRGSAFGNYAIPQPTQIDFENSLAIELIRLIDSGHQAFAVEDESRNVGRVHVNQELHDRFASAPLVILEASLDERVEITFDEYVTEALAEFTNLHGDDTGFDAWKSYVIDAFTRIRRRLGGERHQIMMQQIETAMQLHQNQNRPDTHKAWIADLLENYYDPMYDYQLSKKQERIIFSGNREAAAEFLTTRLSR</sequence>
<dbReference type="InterPro" id="IPR036873">
    <property type="entry name" value="Rhodanese-like_dom_sf"/>
</dbReference>
<accession>A0A0B0HA27</accession>
<dbReference type="Gene3D" id="3.40.250.10">
    <property type="entry name" value="Rhodanese-like domain"/>
    <property type="match status" value="1"/>
</dbReference>
<reference evidence="4 5" key="1">
    <citation type="journal article" date="2014" name="BMC Genomics">
        <title>The genome of the intracellular bacterium of the coastal bivalve, Solemya velum: a blueprint for thriving in and out of symbiosis.</title>
        <authorList>
            <person name="Dmytrenko O."/>
            <person name="Russell S.L."/>
            <person name="Loo W.T."/>
            <person name="Fontanez K.M."/>
            <person name="Liao L."/>
            <person name="Roeselers G."/>
            <person name="Sharma R."/>
            <person name="Stewart F.J."/>
            <person name="Newton I.L."/>
            <person name="Woyke T."/>
            <person name="Wu D."/>
            <person name="Lang J.M."/>
            <person name="Eisen J.A."/>
            <person name="Cavanaugh C.M."/>
        </authorList>
    </citation>
    <scope>NUCLEOTIDE SEQUENCE [LARGE SCALE GENOMIC DNA]</scope>
    <source>
        <strain evidence="4 5">WH</strain>
    </source>
</reference>
<dbReference type="OrthoDB" id="9808735at2"/>
<feature type="domain" description="Rhodanese" evidence="3">
    <location>
        <begin position="18"/>
        <end position="139"/>
    </location>
</feature>
<dbReference type="EC" id="2.9.1.3" evidence="2"/>
<dbReference type="Pfam" id="PF26341">
    <property type="entry name" value="AAA_SelU"/>
    <property type="match status" value="1"/>
</dbReference>
<dbReference type="SUPFAM" id="SSF52821">
    <property type="entry name" value="Rhodanese/Cell cycle control phosphatase"/>
    <property type="match status" value="1"/>
</dbReference>
<dbReference type="GO" id="GO:0002098">
    <property type="term" value="P:tRNA wobble uridine modification"/>
    <property type="evidence" value="ECO:0007669"/>
    <property type="project" value="UniProtKB-UniRule"/>
</dbReference>
<dbReference type="EMBL" id="JRAA01000002">
    <property type="protein sequence ID" value="KHF24724.1"/>
    <property type="molecule type" value="Genomic_DNA"/>
</dbReference>
<evidence type="ECO:0000313" key="4">
    <source>
        <dbReference type="EMBL" id="KHF24724.1"/>
    </source>
</evidence>
<dbReference type="PATRIC" id="fig|2340.3.peg.1360"/>
<evidence type="ECO:0000313" key="5">
    <source>
        <dbReference type="Proteomes" id="UP000030856"/>
    </source>
</evidence>
<dbReference type="Proteomes" id="UP000030856">
    <property type="component" value="Unassembled WGS sequence"/>
</dbReference>
<gene>
    <name evidence="2" type="primary">selU</name>
    <name evidence="4" type="ORF">JV46_07910</name>
</gene>
<dbReference type="PANTHER" id="PTHR30401:SF0">
    <property type="entry name" value="TRNA 2-SELENOURIDINE SYNTHASE"/>
    <property type="match status" value="1"/>
</dbReference>
<dbReference type="GeneID" id="86990779"/>
<dbReference type="PROSITE" id="PS50206">
    <property type="entry name" value="RHODANESE_3"/>
    <property type="match status" value="1"/>
</dbReference>
<organism evidence="4 5">
    <name type="scientific">Solemya velum gill symbiont</name>
    <dbReference type="NCBI Taxonomy" id="2340"/>
    <lineage>
        <taxon>Bacteria</taxon>
        <taxon>Pseudomonadati</taxon>
        <taxon>Pseudomonadota</taxon>
        <taxon>Gammaproteobacteria</taxon>
        <taxon>sulfur-oxidizing symbionts</taxon>
    </lineage>
</organism>
<dbReference type="PANTHER" id="PTHR30401">
    <property type="entry name" value="TRNA 2-SELENOURIDINE SYNTHASE"/>
    <property type="match status" value="1"/>
</dbReference>
<comment type="similarity">
    <text evidence="2">Belongs to the SelU family.</text>
</comment>
<dbReference type="InterPro" id="IPR058840">
    <property type="entry name" value="AAA_SelU"/>
</dbReference>
<evidence type="ECO:0000256" key="2">
    <source>
        <dbReference type="HAMAP-Rule" id="MF_01622"/>
    </source>
</evidence>
<dbReference type="InterPro" id="IPR017582">
    <property type="entry name" value="SelU"/>
</dbReference>
<dbReference type="AlphaFoldDB" id="A0A0B0HA27"/>
<keyword evidence="1 2" id="KW-0711">Selenium</keyword>
<dbReference type="HAMAP" id="MF_01622">
    <property type="entry name" value="tRNA_sel_U_synth"/>
    <property type="match status" value="1"/>
</dbReference>
<dbReference type="InterPro" id="IPR001763">
    <property type="entry name" value="Rhodanese-like_dom"/>
</dbReference>
<comment type="catalytic activity">
    <reaction evidence="2">
        <text>5-methylaminomethyl-2-thiouridine(34) in tRNA + (2E)-geranyl diphosphate = 5-methylaminomethyl-S-(2E)-geranyl-thiouridine(34) in tRNA + diphosphate</text>
        <dbReference type="Rhea" id="RHEA:14085"/>
        <dbReference type="Rhea" id="RHEA-COMP:10195"/>
        <dbReference type="Rhea" id="RHEA-COMP:14654"/>
        <dbReference type="ChEBI" id="CHEBI:33019"/>
        <dbReference type="ChEBI" id="CHEBI:58057"/>
        <dbReference type="ChEBI" id="CHEBI:74455"/>
        <dbReference type="ChEBI" id="CHEBI:140632"/>
    </reaction>
</comment>
<proteinExistence type="inferred from homology"/>
<evidence type="ECO:0000259" key="3">
    <source>
        <dbReference type="PROSITE" id="PS50206"/>
    </source>
</evidence>
<dbReference type="RefSeq" id="WP_043116959.1">
    <property type="nucleotide sequence ID" value="NZ_JRAA01000002.1"/>
</dbReference>
<keyword evidence="5" id="KW-1185">Reference proteome</keyword>
<dbReference type="GO" id="GO:0043828">
    <property type="term" value="F:tRNA 2-selenouridine synthase activity"/>
    <property type="evidence" value="ECO:0007669"/>
    <property type="project" value="UniProtKB-EC"/>
</dbReference>
<protein>
    <recommendedName>
        <fullName evidence="2">tRNA 2-selenouridine synthase</fullName>
        <ecNumber evidence="2">2.9.1.3</ecNumber>
    </recommendedName>
</protein>
<keyword evidence="2" id="KW-0808">Transferase</keyword>
<comment type="caution">
    <text evidence="4">The sequence shown here is derived from an EMBL/GenBank/DDBJ whole genome shotgun (WGS) entry which is preliminary data.</text>
</comment>
<comment type="catalytic activity">
    <reaction evidence="2">
        <text>5-methylaminomethyl-2-thiouridine(34) in tRNA + selenophosphate + (2E)-geranyl diphosphate + H2O + H(+) = 5-methylaminomethyl-2-selenouridine(34) in tRNA + (2E)-thiogeraniol + phosphate + diphosphate</text>
        <dbReference type="Rhea" id="RHEA:42716"/>
        <dbReference type="Rhea" id="RHEA-COMP:10195"/>
        <dbReference type="Rhea" id="RHEA-COMP:10196"/>
        <dbReference type="ChEBI" id="CHEBI:15377"/>
        <dbReference type="ChEBI" id="CHEBI:15378"/>
        <dbReference type="ChEBI" id="CHEBI:16144"/>
        <dbReference type="ChEBI" id="CHEBI:33019"/>
        <dbReference type="ChEBI" id="CHEBI:43474"/>
        <dbReference type="ChEBI" id="CHEBI:58057"/>
        <dbReference type="ChEBI" id="CHEBI:74455"/>
        <dbReference type="ChEBI" id="CHEBI:82743"/>
        <dbReference type="ChEBI" id="CHEBI:143703"/>
        <dbReference type="EC" id="2.9.1.3"/>
    </reaction>
</comment>
<dbReference type="eggNOG" id="COG2603">
    <property type="taxonomic scope" value="Bacteria"/>
</dbReference>
<dbReference type="NCBIfam" id="NF008751">
    <property type="entry name" value="PRK11784.1-3"/>
    <property type="match status" value="1"/>
</dbReference>